<evidence type="ECO:0000313" key="1">
    <source>
        <dbReference type="EMBL" id="QHT38801.1"/>
    </source>
</evidence>
<sequence>MPDGTLKEVNLLDNVTDQEYYETIMQVRRTNEKKTMFTKPIPPKRMGNVEKINALVGGGQ</sequence>
<reference evidence="1" key="1">
    <citation type="journal article" date="2020" name="Nature">
        <title>Giant virus diversity and host interactions through global metagenomics.</title>
        <authorList>
            <person name="Schulz F."/>
            <person name="Roux S."/>
            <person name="Paez-Espino D."/>
            <person name="Jungbluth S."/>
            <person name="Walsh D.A."/>
            <person name="Denef V.J."/>
            <person name="McMahon K.D."/>
            <person name="Konstantinidis K.T."/>
            <person name="Eloe-Fadrosh E.A."/>
            <person name="Kyrpides N.C."/>
            <person name="Woyke T."/>
        </authorList>
    </citation>
    <scope>NUCLEOTIDE SEQUENCE</scope>
    <source>
        <strain evidence="1">GVMAG-S-ERX556106-38</strain>
    </source>
</reference>
<name>A0A6C0FD53_9ZZZZ</name>
<dbReference type="EMBL" id="MN738834">
    <property type="protein sequence ID" value="QHT38801.1"/>
    <property type="molecule type" value="Genomic_DNA"/>
</dbReference>
<protein>
    <submittedName>
        <fullName evidence="1">Uncharacterized protein</fullName>
    </submittedName>
</protein>
<proteinExistence type="predicted"/>
<accession>A0A6C0FD53</accession>
<dbReference type="AlphaFoldDB" id="A0A6C0FD53"/>
<organism evidence="1">
    <name type="scientific">viral metagenome</name>
    <dbReference type="NCBI Taxonomy" id="1070528"/>
    <lineage>
        <taxon>unclassified sequences</taxon>
        <taxon>metagenomes</taxon>
        <taxon>organismal metagenomes</taxon>
    </lineage>
</organism>